<accession>A0ABM7NZ23</accession>
<keyword evidence="3" id="KW-1185">Reference proteome</keyword>
<evidence type="ECO:0000313" key="2">
    <source>
        <dbReference type="EMBL" id="BCS85792.1"/>
    </source>
</evidence>
<sequence length="415" mass="44648">MKKIYFMLLAVLTMAVTVTSCSDNDPFATATSNDNPHILDPVFANRVNGELPVISEFNRDGSFSMTVTVTPAEFTTVTWNFDGQESHTGTAIDTTLLAGTYDVKVIATTVEGKSTFREGLVKVKPLDSDPYTSTVGVERIVASGGNATLFGGKLTNVKSLIIGGVTIDAQPAADGNSLNYTVPTTLADGSYRVTMVTSDGKMYGADKIAINKQTMVVDAAIRSSAKAPVTINGINMENIASITINGNTITEFVAQTATSLTFTCPDLEAGDYVMTAKTKAGDDVMFYVDKAFVATGKLTVTSEKTLWEGHSYVSWELPDGDPNKIFQSTVSSMFENVKVGAHVRVYYSLKSSDSYHQIQLMTPSWTILSVGTKKDIAADGVWEFVLNDNDRNLIMNQGALAIGGHGFYVDRVTVE</sequence>
<proteinExistence type="predicted"/>
<dbReference type="Proteomes" id="UP001319045">
    <property type="component" value="Chromosome"/>
</dbReference>
<organism evidence="2 3">
    <name type="scientific">Prevotella herbatica</name>
    <dbReference type="NCBI Taxonomy" id="2801997"/>
    <lineage>
        <taxon>Bacteria</taxon>
        <taxon>Pseudomonadati</taxon>
        <taxon>Bacteroidota</taxon>
        <taxon>Bacteroidia</taxon>
        <taxon>Bacteroidales</taxon>
        <taxon>Prevotellaceae</taxon>
        <taxon>Prevotella</taxon>
    </lineage>
</organism>
<reference evidence="2 3" key="1">
    <citation type="journal article" date="2022" name="Int. J. Syst. Evol. Microbiol.">
        <title>Prevotella herbatica sp. nov., a plant polysaccharide-decomposing anaerobic bacterium isolated from a methanogenic reactor.</title>
        <authorList>
            <person name="Uek A."/>
            <person name="Tonouchi A."/>
            <person name="Kaku N."/>
            <person name="Ueki K."/>
        </authorList>
    </citation>
    <scope>NUCLEOTIDE SEQUENCE [LARGE SCALE GENOMIC DNA]</scope>
    <source>
        <strain evidence="2 3">WR041</strain>
    </source>
</reference>
<name>A0ABM7NZ23_9BACT</name>
<evidence type="ECO:0000313" key="3">
    <source>
        <dbReference type="Proteomes" id="UP001319045"/>
    </source>
</evidence>
<feature type="signal peptide" evidence="1">
    <location>
        <begin position="1"/>
        <end position="22"/>
    </location>
</feature>
<dbReference type="RefSeq" id="WP_207153416.1">
    <property type="nucleotide sequence ID" value="NZ_AP024484.1"/>
</dbReference>
<evidence type="ECO:0000256" key="1">
    <source>
        <dbReference type="SAM" id="SignalP"/>
    </source>
</evidence>
<dbReference type="PROSITE" id="PS51257">
    <property type="entry name" value="PROKAR_LIPOPROTEIN"/>
    <property type="match status" value="1"/>
</dbReference>
<gene>
    <name evidence="2" type="ORF">prwr041_16850</name>
</gene>
<dbReference type="EMBL" id="AP024484">
    <property type="protein sequence ID" value="BCS85792.1"/>
    <property type="molecule type" value="Genomic_DNA"/>
</dbReference>
<protein>
    <submittedName>
        <fullName evidence="2">Uncharacterized protein</fullName>
    </submittedName>
</protein>
<feature type="chain" id="PRO_5046615033" evidence="1">
    <location>
        <begin position="23"/>
        <end position="415"/>
    </location>
</feature>
<keyword evidence="1" id="KW-0732">Signal</keyword>